<evidence type="ECO:0000313" key="2">
    <source>
        <dbReference type="EMBL" id="SFI96824.1"/>
    </source>
</evidence>
<proteinExistence type="predicted"/>
<name>A0A1I3MI51_9EURY</name>
<dbReference type="InterPro" id="IPR036390">
    <property type="entry name" value="WH_DNA-bd_sf"/>
</dbReference>
<protein>
    <submittedName>
        <fullName evidence="2">MarR family protein</fullName>
    </submittedName>
</protein>
<dbReference type="SUPFAM" id="SSF46785">
    <property type="entry name" value="Winged helix' DNA-binding domain"/>
    <property type="match status" value="1"/>
</dbReference>
<dbReference type="Gene3D" id="1.10.10.10">
    <property type="entry name" value="Winged helix-like DNA-binding domain superfamily/Winged helix DNA-binding domain"/>
    <property type="match status" value="1"/>
</dbReference>
<organism evidence="2 3">
    <name type="scientific">Natronobacterium gregoryi</name>
    <dbReference type="NCBI Taxonomy" id="44930"/>
    <lineage>
        <taxon>Archaea</taxon>
        <taxon>Methanobacteriati</taxon>
        <taxon>Methanobacteriota</taxon>
        <taxon>Stenosarchaea group</taxon>
        <taxon>Halobacteria</taxon>
        <taxon>Halobacteriales</taxon>
        <taxon>Natrialbaceae</taxon>
        <taxon>Natronobacterium</taxon>
    </lineage>
</organism>
<gene>
    <name evidence="2" type="ORF">SAMN05443661_110167</name>
</gene>
<dbReference type="InterPro" id="IPR036388">
    <property type="entry name" value="WH-like_DNA-bd_sf"/>
</dbReference>
<dbReference type="GeneID" id="14209448"/>
<sequence length="74" mass="8470">MPKQLPQEVRDLPPSARLIWLALEDGPMTVDELQVSTGCSKKRIRDCARELEEEGLVESQTSLRDARKSIYTRQ</sequence>
<evidence type="ECO:0000313" key="3">
    <source>
        <dbReference type="Proteomes" id="UP000182829"/>
    </source>
</evidence>
<dbReference type="AlphaFoldDB" id="A0A1I3MI51"/>
<feature type="region of interest" description="Disordered" evidence="1">
    <location>
        <begin position="55"/>
        <end position="74"/>
    </location>
</feature>
<accession>A0A1I3MI51</accession>
<dbReference type="RefSeq" id="WP_005576756.1">
    <property type="nucleotide sequence ID" value="NZ_FORO01000010.1"/>
</dbReference>
<dbReference type="OrthoDB" id="379472at2157"/>
<dbReference type="EMBL" id="FORO01000010">
    <property type="protein sequence ID" value="SFI96824.1"/>
    <property type="molecule type" value="Genomic_DNA"/>
</dbReference>
<evidence type="ECO:0000256" key="1">
    <source>
        <dbReference type="SAM" id="MobiDB-lite"/>
    </source>
</evidence>
<reference evidence="2 3" key="1">
    <citation type="submission" date="2016-10" db="EMBL/GenBank/DDBJ databases">
        <authorList>
            <person name="de Groot N.N."/>
        </authorList>
    </citation>
    <scope>NUCLEOTIDE SEQUENCE [LARGE SCALE GENOMIC DNA]</scope>
    <source>
        <strain evidence="2 3">SP2</strain>
    </source>
</reference>
<dbReference type="Proteomes" id="UP000182829">
    <property type="component" value="Unassembled WGS sequence"/>
</dbReference>